<dbReference type="Pfam" id="PF13505">
    <property type="entry name" value="OMP_b-brl"/>
    <property type="match status" value="1"/>
</dbReference>
<accession>A0AAU7N2K1</accession>
<gene>
    <name evidence="4" type="ORF">ABNE31_08045</name>
</gene>
<organism evidence="4">
    <name type="scientific">Flagellimonas sp. MMG031</name>
    <dbReference type="NCBI Taxonomy" id="3158549"/>
    <lineage>
        <taxon>Bacteria</taxon>
        <taxon>Pseudomonadati</taxon>
        <taxon>Bacteroidota</taxon>
        <taxon>Flavobacteriia</taxon>
        <taxon>Flavobacteriales</taxon>
        <taxon>Flavobacteriaceae</taxon>
        <taxon>Flagellimonas</taxon>
    </lineage>
</organism>
<dbReference type="AlphaFoldDB" id="A0AAU7N2K1"/>
<feature type="chain" id="PRO_5043369469" evidence="2">
    <location>
        <begin position="23"/>
        <end position="174"/>
    </location>
</feature>
<evidence type="ECO:0000256" key="2">
    <source>
        <dbReference type="SAM" id="SignalP"/>
    </source>
</evidence>
<name>A0AAU7N2K1_9FLAO</name>
<evidence type="ECO:0000313" key="4">
    <source>
        <dbReference type="EMBL" id="XBQ24849.1"/>
    </source>
</evidence>
<feature type="domain" description="Outer membrane protein beta-barrel" evidence="3">
    <location>
        <begin position="11"/>
        <end position="170"/>
    </location>
</feature>
<dbReference type="InterPro" id="IPR027385">
    <property type="entry name" value="Beta-barrel_OMP"/>
</dbReference>
<feature type="signal peptide" evidence="2">
    <location>
        <begin position="1"/>
        <end position="22"/>
    </location>
</feature>
<evidence type="ECO:0000256" key="1">
    <source>
        <dbReference type="ARBA" id="ARBA00022729"/>
    </source>
</evidence>
<protein>
    <submittedName>
        <fullName evidence="4">Outer membrane beta-barrel protein</fullName>
    </submittedName>
</protein>
<dbReference type="KEGG" id="fld:ABNE31_08045"/>
<sequence>MSKKTFVMAILAMVAISYLSSAQHVDRTSFKAGVHVGVPLGDISDFSNFELGLDLGYHWSVSEMVDVGLATGFMNAFGNTSTEDIGPVAVEVDFPDIQYIPAAAAFRLYPTYDFKLGADVGYAIGINEGNDGGFYVRPMIGYNINGNTELNVSYTTISDNYDYSMIAVGLLFLF</sequence>
<dbReference type="RefSeq" id="WP_349352976.1">
    <property type="nucleotide sequence ID" value="NZ_CP157804.1"/>
</dbReference>
<proteinExistence type="predicted"/>
<evidence type="ECO:0000259" key="3">
    <source>
        <dbReference type="Pfam" id="PF13505"/>
    </source>
</evidence>
<dbReference type="EMBL" id="CP157804">
    <property type="protein sequence ID" value="XBQ24849.1"/>
    <property type="molecule type" value="Genomic_DNA"/>
</dbReference>
<keyword evidence="1 2" id="KW-0732">Signal</keyword>
<reference evidence="4" key="1">
    <citation type="submission" date="2024-05" db="EMBL/GenBank/DDBJ databases">
        <title>Draft Genome Sequences of Flagellimonas sp. MMG031 and Marinobacter sp. MMG032 Isolated from the dinoflagellate Symbiodinium pilosum.</title>
        <authorList>
            <person name="Shikuma N.J."/>
            <person name="Farrell M.V."/>
        </authorList>
    </citation>
    <scope>NUCLEOTIDE SEQUENCE</scope>
    <source>
        <strain evidence="4">MMG031</strain>
    </source>
</reference>